<comment type="caution">
    <text evidence="2">The sequence shown here is derived from an EMBL/GenBank/DDBJ whole genome shotgun (WGS) entry which is preliminary data.</text>
</comment>
<keyword evidence="1" id="KW-1133">Transmembrane helix</keyword>
<dbReference type="AlphaFoldDB" id="A0A3D9MZY4"/>
<dbReference type="Pfam" id="PF05751">
    <property type="entry name" value="FixH"/>
    <property type="match status" value="1"/>
</dbReference>
<gene>
    <name evidence="2" type="ORF">DFQ09_103180</name>
</gene>
<keyword evidence="3" id="KW-1185">Reference proteome</keyword>
<evidence type="ECO:0000256" key="1">
    <source>
        <dbReference type="SAM" id="Phobius"/>
    </source>
</evidence>
<organism evidence="2 3">
    <name type="scientific">Winogradskyella pacifica</name>
    <dbReference type="NCBI Taxonomy" id="664642"/>
    <lineage>
        <taxon>Bacteria</taxon>
        <taxon>Pseudomonadati</taxon>
        <taxon>Bacteroidota</taxon>
        <taxon>Flavobacteriia</taxon>
        <taxon>Flavobacteriales</taxon>
        <taxon>Flavobacteriaceae</taxon>
        <taxon>Winogradskyella</taxon>
    </lineage>
</organism>
<sequence>MAGSWIMKINWGTGIVIAFVAFISFIMYFIITMSTDDKYDFDLVTEDYYGQELEFQEDLNKEEHSKTLKTNITWKKSDEGVILIFPEDLDINTIKGKVFLYRPSDKQFDFEIPISLSNHNLLIPDKRLLGGRWNITVDWKYNTNSYIYKTEITY</sequence>
<keyword evidence="1" id="KW-0472">Membrane</keyword>
<dbReference type="InterPro" id="IPR008620">
    <property type="entry name" value="FixH"/>
</dbReference>
<proteinExistence type="predicted"/>
<protein>
    <submittedName>
        <fullName evidence="2">FixH protein</fullName>
    </submittedName>
</protein>
<evidence type="ECO:0000313" key="2">
    <source>
        <dbReference type="EMBL" id="REE24874.1"/>
    </source>
</evidence>
<feature type="transmembrane region" description="Helical" evidence="1">
    <location>
        <begin position="12"/>
        <end position="31"/>
    </location>
</feature>
<dbReference type="EMBL" id="QREI01000003">
    <property type="protein sequence ID" value="REE24874.1"/>
    <property type="molecule type" value="Genomic_DNA"/>
</dbReference>
<evidence type="ECO:0000313" key="3">
    <source>
        <dbReference type="Proteomes" id="UP000256919"/>
    </source>
</evidence>
<keyword evidence="1" id="KW-0812">Transmembrane</keyword>
<accession>A0A3D9MZY4</accession>
<dbReference type="Proteomes" id="UP000256919">
    <property type="component" value="Unassembled WGS sequence"/>
</dbReference>
<name>A0A3D9MZY4_9FLAO</name>
<reference evidence="2 3" key="1">
    <citation type="submission" date="2018-07" db="EMBL/GenBank/DDBJ databases">
        <title>Genomic Encyclopedia of Type Strains, Phase III (KMG-III): the genomes of soil and plant-associated and newly described type strains.</title>
        <authorList>
            <person name="Whitman W."/>
        </authorList>
    </citation>
    <scope>NUCLEOTIDE SEQUENCE [LARGE SCALE GENOMIC DNA]</scope>
    <source>
        <strain evidence="2 3">CECT 7948</strain>
    </source>
</reference>